<dbReference type="InterPro" id="IPR005240">
    <property type="entry name" value="DUF389"/>
</dbReference>
<feature type="transmembrane region" description="Helical" evidence="1">
    <location>
        <begin position="223"/>
        <end position="243"/>
    </location>
</feature>
<evidence type="ECO:0000256" key="1">
    <source>
        <dbReference type="SAM" id="Phobius"/>
    </source>
</evidence>
<reference evidence="2 3" key="1">
    <citation type="journal article" date="2019" name="Int. J. Syst. Evol. Microbiol.">
        <title>The Global Catalogue of Microorganisms (GCM) 10K type strain sequencing project: providing services to taxonomists for standard genome sequencing and annotation.</title>
        <authorList>
            <consortium name="The Broad Institute Genomics Platform"/>
            <consortium name="The Broad Institute Genome Sequencing Center for Infectious Disease"/>
            <person name="Wu L."/>
            <person name="Ma J."/>
        </authorList>
    </citation>
    <scope>NUCLEOTIDE SEQUENCE [LARGE SCALE GENOMIC DNA]</scope>
    <source>
        <strain evidence="2 3">DT92</strain>
    </source>
</reference>
<feature type="transmembrane region" description="Helical" evidence="1">
    <location>
        <begin position="321"/>
        <end position="340"/>
    </location>
</feature>
<keyword evidence="1" id="KW-1133">Transmembrane helix</keyword>
<feature type="transmembrane region" description="Helical" evidence="1">
    <location>
        <begin position="123"/>
        <end position="141"/>
    </location>
</feature>
<keyword evidence="1" id="KW-0472">Membrane</keyword>
<feature type="transmembrane region" description="Helical" evidence="1">
    <location>
        <begin position="179"/>
        <end position="203"/>
    </location>
</feature>
<feature type="transmembrane region" description="Helical" evidence="1">
    <location>
        <begin position="147"/>
        <end position="167"/>
    </location>
</feature>
<dbReference type="Pfam" id="PF04087">
    <property type="entry name" value="DUF389"/>
    <property type="match status" value="1"/>
</dbReference>
<gene>
    <name evidence="2" type="ORF">ACFQRB_05490</name>
</gene>
<dbReference type="RefSeq" id="WP_284012374.1">
    <property type="nucleotide sequence ID" value="NZ_CP126156.1"/>
</dbReference>
<proteinExistence type="predicted"/>
<evidence type="ECO:0000313" key="2">
    <source>
        <dbReference type="EMBL" id="MFC7136154.1"/>
    </source>
</evidence>
<dbReference type="PANTHER" id="PTHR20992">
    <property type="entry name" value="AT15442P-RELATED"/>
    <property type="match status" value="1"/>
</dbReference>
<dbReference type="GeneID" id="81122361"/>
<accession>A0ABD5XM70</accession>
<keyword evidence="1" id="KW-0812">Transmembrane</keyword>
<name>A0ABD5XM70_9EURY</name>
<feature type="transmembrane region" description="Helical" evidence="1">
    <location>
        <begin position="280"/>
        <end position="301"/>
    </location>
</feature>
<dbReference type="Proteomes" id="UP001596368">
    <property type="component" value="Unassembled WGS sequence"/>
</dbReference>
<feature type="transmembrane region" description="Helical" evidence="1">
    <location>
        <begin position="255"/>
        <end position="274"/>
    </location>
</feature>
<dbReference type="AlphaFoldDB" id="A0ABD5XM70"/>
<comment type="caution">
    <text evidence="2">The sequence shown here is derived from an EMBL/GenBank/DDBJ whole genome shotgun (WGS) entry which is preliminary data.</text>
</comment>
<organism evidence="2 3">
    <name type="scientific">Halobaculum litoreum</name>
    <dbReference type="NCBI Taxonomy" id="3031998"/>
    <lineage>
        <taxon>Archaea</taxon>
        <taxon>Methanobacteriati</taxon>
        <taxon>Methanobacteriota</taxon>
        <taxon>Stenosarchaea group</taxon>
        <taxon>Halobacteria</taxon>
        <taxon>Halobacteriales</taxon>
        <taxon>Haloferacaceae</taxon>
        <taxon>Halobaculum</taxon>
    </lineage>
</organism>
<protein>
    <submittedName>
        <fullName evidence="2">DUF389 domain-containing protein</fullName>
    </submittedName>
</protein>
<keyword evidence="3" id="KW-1185">Reference proteome</keyword>
<dbReference type="EMBL" id="JBHSZG010000001">
    <property type="protein sequence ID" value="MFC7136154.1"/>
    <property type="molecule type" value="Genomic_DNA"/>
</dbReference>
<evidence type="ECO:0000313" key="3">
    <source>
        <dbReference type="Proteomes" id="UP001596368"/>
    </source>
</evidence>
<dbReference type="PANTHER" id="PTHR20992:SF9">
    <property type="entry name" value="AT15442P-RELATED"/>
    <property type="match status" value="1"/>
</dbReference>
<sequence>MHERNMRLVEILAPRPETLDPVLVALREEELDYVVTDESGADGSTVVTLPVPANAVEPVLRRLDDLGVTDDTYTVVQDAEAVVSDRFNHLREDEGEVAPTDRRRIARDELRSTARDVLPARRIYCLLTAIGATLATAGFLLDSLTVVLGAMVIAPLFAPAMAAAVGTVTGDETLARDGLAMQVLGTAVGVASATGFALVVRFAPFADGVFDASAVVSASSLGSSAILLLVVAVGAGVAGAVGLSTDGSTVVTQVMLASALVPPVGVAGAALVWWEPRLVVGALAVNGLNLVAIELAAVVSLWSLGYHPDDWAQLRRTRGRILTLVAGLLALLGVVTFLLVEWSRGGLLPGGVL</sequence>